<reference evidence="4 5" key="1">
    <citation type="submission" date="2018-08" db="EMBL/GenBank/DDBJ databases">
        <title>A genome reference for cultivated species of the human gut microbiota.</title>
        <authorList>
            <person name="Zou Y."/>
            <person name="Xue W."/>
            <person name="Luo G."/>
        </authorList>
    </citation>
    <scope>NUCLEOTIDE SEQUENCE [LARGE SCALE GENOMIC DNA]</scope>
    <source>
        <strain evidence="2 5">AF28-15</strain>
        <strain evidence="3 4">AM23-23AC</strain>
    </source>
</reference>
<keyword evidence="1" id="KW-0812">Transmembrane</keyword>
<accession>A0A3R5Y2T5</accession>
<evidence type="ECO:0000313" key="2">
    <source>
        <dbReference type="EMBL" id="RGQ47782.1"/>
    </source>
</evidence>
<feature type="transmembrane region" description="Helical" evidence="1">
    <location>
        <begin position="133"/>
        <end position="166"/>
    </location>
</feature>
<feature type="transmembrane region" description="Helical" evidence="1">
    <location>
        <begin position="99"/>
        <end position="121"/>
    </location>
</feature>
<comment type="caution">
    <text evidence="2">The sequence shown here is derived from an EMBL/GenBank/DDBJ whole genome shotgun (WGS) entry which is preliminary data.</text>
</comment>
<keyword evidence="1" id="KW-0472">Membrane</keyword>
<dbReference type="Proteomes" id="UP000283701">
    <property type="component" value="Unassembled WGS sequence"/>
</dbReference>
<evidence type="ECO:0000313" key="5">
    <source>
        <dbReference type="Proteomes" id="UP000283738"/>
    </source>
</evidence>
<protein>
    <submittedName>
        <fullName evidence="2">Uncharacterized protein</fullName>
    </submittedName>
</protein>
<organism evidence="2 5">
    <name type="scientific">Roseburia inulinivorans</name>
    <dbReference type="NCBI Taxonomy" id="360807"/>
    <lineage>
        <taxon>Bacteria</taxon>
        <taxon>Bacillati</taxon>
        <taxon>Bacillota</taxon>
        <taxon>Clostridia</taxon>
        <taxon>Lachnospirales</taxon>
        <taxon>Lachnospiraceae</taxon>
        <taxon>Roseburia</taxon>
    </lineage>
</organism>
<dbReference type="AlphaFoldDB" id="A0A3R5Y2T5"/>
<feature type="transmembrane region" description="Helical" evidence="1">
    <location>
        <begin position="32"/>
        <end position="53"/>
    </location>
</feature>
<sequence length="173" mass="19437">MGDAIMSDNISIIGGADGPTSVFVAGKLGMNWLNTFGLVLVILLLIPNIIYAVRVKNQKNKCTNKFMNILEQIGRYGCMFLMIFNIGIVESGFPSINAFIIYLVGNTVLMLSYWIIWMLYFNKQTYREQMALAVIPTGIFLLSGITMLHYFLIIFAVIFGIGHIYVTSRNKVC</sequence>
<evidence type="ECO:0000313" key="4">
    <source>
        <dbReference type="Proteomes" id="UP000283701"/>
    </source>
</evidence>
<dbReference type="EMBL" id="QRTF01000023">
    <property type="protein sequence ID" value="RGQ47782.1"/>
    <property type="molecule type" value="Genomic_DNA"/>
</dbReference>
<feature type="transmembrane region" description="Helical" evidence="1">
    <location>
        <begin position="73"/>
        <end position="93"/>
    </location>
</feature>
<gene>
    <name evidence="3" type="ORF">DW654_10770</name>
    <name evidence="2" type="ORF">DWY96_10650</name>
</gene>
<keyword evidence="1" id="KW-1133">Transmembrane helix</keyword>
<dbReference type="Proteomes" id="UP000283738">
    <property type="component" value="Unassembled WGS sequence"/>
</dbReference>
<name>A0A3R5Y2T5_9FIRM</name>
<evidence type="ECO:0000313" key="3">
    <source>
        <dbReference type="EMBL" id="RHF83514.1"/>
    </source>
</evidence>
<proteinExistence type="predicted"/>
<evidence type="ECO:0000256" key="1">
    <source>
        <dbReference type="SAM" id="Phobius"/>
    </source>
</evidence>
<dbReference type="EMBL" id="QRHP01000011">
    <property type="protein sequence ID" value="RHF83514.1"/>
    <property type="molecule type" value="Genomic_DNA"/>
</dbReference>